<evidence type="ECO:0000313" key="1">
    <source>
        <dbReference type="EMBL" id="KMW68030.1"/>
    </source>
</evidence>
<dbReference type="AlphaFoldDB" id="A0A0J9ES89"/>
<protein>
    <submittedName>
        <fullName evidence="1">Uncharacterized protein</fullName>
    </submittedName>
</protein>
<accession>A0A0J9ES89</accession>
<dbReference type="Proteomes" id="UP000007802">
    <property type="component" value="Unassembled WGS sequence"/>
</dbReference>
<sequence length="113" mass="12643">MAMLLIMYTVRCNPGGVIVNKPLCLAPSYSQKSWVRFMYHFVCRMGLKGRFGLGVNWPSWKKHEETLEPAGFIFSGVVTAPEKLLKAASKLQVLNDLTYVCFVSVVGLNNTID</sequence>
<name>A0A0J9ES89_AJEDA</name>
<organism evidence="1">
    <name type="scientific">Ajellomyces dermatitidis (strain ATCC 18188 / CBS 674.68)</name>
    <name type="common">Blastomyces dermatitidis</name>
    <dbReference type="NCBI Taxonomy" id="653446"/>
    <lineage>
        <taxon>Eukaryota</taxon>
        <taxon>Fungi</taxon>
        <taxon>Dikarya</taxon>
        <taxon>Ascomycota</taxon>
        <taxon>Pezizomycotina</taxon>
        <taxon>Eurotiomycetes</taxon>
        <taxon>Eurotiomycetidae</taxon>
        <taxon>Onygenales</taxon>
        <taxon>Ajellomycetaceae</taxon>
        <taxon>Blastomyces</taxon>
    </lineage>
</organism>
<gene>
    <name evidence="1" type="ORF">BDDG_12535</name>
</gene>
<reference evidence="1" key="1">
    <citation type="submission" date="2010-03" db="EMBL/GenBank/DDBJ databases">
        <title>Annotation of Blastomyces dermatitidis strain ATCC 18188.</title>
        <authorList>
            <consortium name="The Broad Institute Genome Sequencing Platform"/>
            <consortium name="Broad Institute Genome Sequencing Center for Infectious Disease."/>
            <person name="Cuomo C."/>
            <person name="Klein B."/>
            <person name="Sullivan T."/>
            <person name="Heitman J."/>
            <person name="Young S."/>
            <person name="Zeng Q."/>
            <person name="Gargeya S."/>
            <person name="Alvarado L."/>
            <person name="Berlin A.M."/>
            <person name="Chapman S.B."/>
            <person name="Chen Z."/>
            <person name="Freedman E."/>
            <person name="Gellesch M."/>
            <person name="Goldberg J."/>
            <person name="Griggs A."/>
            <person name="Gujja S."/>
            <person name="Heilman E."/>
            <person name="Heiman D."/>
            <person name="Howarth C."/>
            <person name="Mehta T."/>
            <person name="Neiman D."/>
            <person name="Pearson M."/>
            <person name="Roberts A."/>
            <person name="Saif S."/>
            <person name="Shea T."/>
            <person name="Shenoy N."/>
            <person name="Sisk P."/>
            <person name="Stolte C."/>
            <person name="Sykes S."/>
            <person name="White J."/>
            <person name="Yandava C."/>
            <person name="Haas B."/>
            <person name="Nusbaum C."/>
            <person name="Birren B."/>
        </authorList>
    </citation>
    <scope>NUCLEOTIDE SEQUENCE</scope>
    <source>
        <strain evidence="1">ATCC 18188</strain>
    </source>
</reference>
<proteinExistence type="predicted"/>
<dbReference type="EMBL" id="GG749445">
    <property type="protein sequence ID" value="KMW68030.1"/>
    <property type="molecule type" value="Genomic_DNA"/>
</dbReference>